<organism evidence="2 3">
    <name type="scientific">Candidatus Wolfebacteria bacterium RIFOXYD1_FULL_48_65</name>
    <dbReference type="NCBI Taxonomy" id="1802561"/>
    <lineage>
        <taxon>Bacteria</taxon>
        <taxon>Candidatus Wolfeibacteriota</taxon>
    </lineage>
</organism>
<keyword evidence="1" id="KW-0472">Membrane</keyword>
<reference evidence="2 3" key="1">
    <citation type="journal article" date="2016" name="Nat. Commun.">
        <title>Thousands of microbial genomes shed light on interconnected biogeochemical processes in an aquifer system.</title>
        <authorList>
            <person name="Anantharaman K."/>
            <person name="Brown C.T."/>
            <person name="Hug L.A."/>
            <person name="Sharon I."/>
            <person name="Castelle C.J."/>
            <person name="Probst A.J."/>
            <person name="Thomas B.C."/>
            <person name="Singh A."/>
            <person name="Wilkins M.J."/>
            <person name="Karaoz U."/>
            <person name="Brodie E.L."/>
            <person name="Williams K.H."/>
            <person name="Hubbard S.S."/>
            <person name="Banfield J.F."/>
        </authorList>
    </citation>
    <scope>NUCLEOTIDE SEQUENCE [LARGE SCALE GENOMIC DNA]</scope>
</reference>
<protein>
    <submittedName>
        <fullName evidence="2">Uncharacterized protein</fullName>
    </submittedName>
</protein>
<keyword evidence="1" id="KW-0812">Transmembrane</keyword>
<evidence type="ECO:0000313" key="2">
    <source>
        <dbReference type="EMBL" id="OGM95342.1"/>
    </source>
</evidence>
<accession>A0A1F8E3I8</accession>
<proteinExistence type="predicted"/>
<dbReference type="AlphaFoldDB" id="A0A1F8E3I8"/>
<evidence type="ECO:0000313" key="3">
    <source>
        <dbReference type="Proteomes" id="UP000179057"/>
    </source>
</evidence>
<keyword evidence="1" id="KW-1133">Transmembrane helix</keyword>
<comment type="caution">
    <text evidence="2">The sequence shown here is derived from an EMBL/GenBank/DDBJ whole genome shotgun (WGS) entry which is preliminary data.</text>
</comment>
<dbReference type="Proteomes" id="UP000179057">
    <property type="component" value="Unassembled WGS sequence"/>
</dbReference>
<gene>
    <name evidence="2" type="ORF">A2610_02535</name>
</gene>
<evidence type="ECO:0000256" key="1">
    <source>
        <dbReference type="SAM" id="Phobius"/>
    </source>
</evidence>
<sequence>MIRTYTKKAVSRGQLVSGIFLLLLVLSGGVGLSFLSDKALYYLVIPWFAAVIFGYGVLVRYLTVFRSLEEKCIVSADGKVEKYFPGELYTRTKHLNGAKIVRIDTEPTELSCSVFWAENGMVTKYTISIVVVPDINNLQAYVDTLHRNEPHPKSTITLALFEELRHRLSADKHTVECEDCAEEMARAVFYNHGFALHSLTRKFRSAELLIE</sequence>
<dbReference type="EMBL" id="MGIV01000008">
    <property type="protein sequence ID" value="OGM95342.1"/>
    <property type="molecule type" value="Genomic_DNA"/>
</dbReference>
<feature type="transmembrane region" description="Helical" evidence="1">
    <location>
        <begin position="41"/>
        <end position="62"/>
    </location>
</feature>
<name>A0A1F8E3I8_9BACT</name>